<evidence type="ECO:0000313" key="5">
    <source>
        <dbReference type="EMBL" id="RHF10085.1"/>
    </source>
</evidence>
<gene>
    <name evidence="5" type="ORF">DW701_06430</name>
    <name evidence="6" type="ORF">EAJ03_05435</name>
    <name evidence="2" type="ORF">F2Z23_05435</name>
    <name evidence="3" type="ORF">HF841_16965</name>
    <name evidence="4" type="ORF">INE88_00588</name>
</gene>
<evidence type="ECO:0000313" key="9">
    <source>
        <dbReference type="Proteomes" id="UP000335496"/>
    </source>
</evidence>
<dbReference type="EMBL" id="CP072227">
    <property type="protein sequence ID" value="QUT43806.1"/>
    <property type="molecule type" value="Genomic_DNA"/>
</dbReference>
<sequence length="104" mass="11937">MKQLIITTFTILSLASCASSIPINLSCDEQHIEIYVNDEYAGRGLIHYIVPKGDDYINVSCRENGIEIYSRTFYVKGKKNQLFELAIPKDYRYSSGQQIKPQIR</sequence>
<evidence type="ECO:0000256" key="1">
    <source>
        <dbReference type="SAM" id="SignalP"/>
    </source>
</evidence>
<reference evidence="3 10" key="4">
    <citation type="submission" date="2020-04" db="EMBL/GenBank/DDBJ databases">
        <authorList>
            <person name="Hitch T.C.A."/>
            <person name="Wylensek D."/>
            <person name="Clavel T."/>
        </authorList>
    </citation>
    <scope>NUCLEOTIDE SEQUENCE [LARGE SCALE GENOMIC DNA]</scope>
    <source>
        <strain evidence="3 10">WCA3-601-WT-5E</strain>
    </source>
</reference>
<reference evidence="4" key="5">
    <citation type="journal article" date="2021" name="PLoS Genet.">
        <title>Mobile Type VI secretion system loci of the gut Bacteroidales display extensive intra-ecosystem transfer, multi-species spread and geographical clustering.</title>
        <authorList>
            <person name="Garcia-Bayona L."/>
            <person name="Coyne M.J."/>
            <person name="Comstock L.E."/>
        </authorList>
    </citation>
    <scope>NUCLEOTIDE SEQUENCE</scope>
    <source>
        <strain evidence="4">CL11T00C20</strain>
    </source>
</reference>
<reference evidence="5 7" key="1">
    <citation type="submission" date="2018-08" db="EMBL/GenBank/DDBJ databases">
        <title>A genome reference for cultivated species of the human gut microbiota.</title>
        <authorList>
            <person name="Zou Y."/>
            <person name="Xue W."/>
            <person name="Luo G."/>
        </authorList>
    </citation>
    <scope>NUCLEOTIDE SEQUENCE [LARGE SCALE GENOMIC DNA]</scope>
    <source>
        <strain evidence="5 7">AM26-26AC</strain>
    </source>
</reference>
<dbReference type="EMBL" id="JABAGL010000029">
    <property type="protein sequence ID" value="NME87682.1"/>
    <property type="molecule type" value="Genomic_DNA"/>
</dbReference>
<evidence type="ECO:0008006" key="11">
    <source>
        <dbReference type="Google" id="ProtNLM"/>
    </source>
</evidence>
<dbReference type="EMBL" id="RCXL01000005">
    <property type="protein sequence ID" value="RYT77024.1"/>
    <property type="molecule type" value="Genomic_DNA"/>
</dbReference>
<dbReference type="AlphaFoldDB" id="A0A415RWV3"/>
<keyword evidence="9" id="KW-1185">Reference proteome</keyword>
<dbReference type="KEGG" id="beg:INE88_00588"/>
<organism evidence="6 8">
    <name type="scientific">Bacteroides eggerthii</name>
    <dbReference type="NCBI Taxonomy" id="28111"/>
    <lineage>
        <taxon>Bacteria</taxon>
        <taxon>Pseudomonadati</taxon>
        <taxon>Bacteroidota</taxon>
        <taxon>Bacteroidia</taxon>
        <taxon>Bacteroidales</taxon>
        <taxon>Bacteroidaceae</taxon>
        <taxon>Bacteroides</taxon>
    </lineage>
</organism>
<evidence type="ECO:0000313" key="7">
    <source>
        <dbReference type="Proteomes" id="UP000283538"/>
    </source>
</evidence>
<dbReference type="PROSITE" id="PS51257">
    <property type="entry name" value="PROKAR_LIPOPROTEIN"/>
    <property type="match status" value="1"/>
</dbReference>
<accession>A0A415RWV3</accession>
<dbReference type="Proteomes" id="UP000520291">
    <property type="component" value="Unassembled WGS sequence"/>
</dbReference>
<dbReference type="EMBL" id="QSLA01000005">
    <property type="protein sequence ID" value="RHF10085.1"/>
    <property type="molecule type" value="Genomic_DNA"/>
</dbReference>
<feature type="signal peptide" evidence="1">
    <location>
        <begin position="1"/>
        <end position="18"/>
    </location>
</feature>
<dbReference type="RefSeq" id="WP_004292570.1">
    <property type="nucleotide sequence ID" value="NZ_CP072227.1"/>
</dbReference>
<feature type="chain" id="PRO_5044602817" description="Lipoprotein" evidence="1">
    <location>
        <begin position="19"/>
        <end position="104"/>
    </location>
</feature>
<evidence type="ECO:0000313" key="10">
    <source>
        <dbReference type="Proteomes" id="UP000520291"/>
    </source>
</evidence>
<dbReference type="Proteomes" id="UP000291917">
    <property type="component" value="Unassembled WGS sequence"/>
</dbReference>
<dbReference type="Proteomes" id="UP000283538">
    <property type="component" value="Unassembled WGS sequence"/>
</dbReference>
<dbReference type="Proteomes" id="UP000679226">
    <property type="component" value="Chromosome"/>
</dbReference>
<evidence type="ECO:0000313" key="2">
    <source>
        <dbReference type="EMBL" id="KAA5275571.1"/>
    </source>
</evidence>
<evidence type="ECO:0000313" key="4">
    <source>
        <dbReference type="EMBL" id="QUT43806.1"/>
    </source>
</evidence>
<reference evidence="2 9" key="2">
    <citation type="journal article" date="2019" name="Nat. Med.">
        <title>A library of human gut bacterial isolates paired with longitudinal multiomics data enables mechanistic microbiome research.</title>
        <authorList>
            <person name="Poyet M."/>
            <person name="Groussin M."/>
            <person name="Gibbons S.M."/>
            <person name="Avila-Pacheco J."/>
            <person name="Jiang X."/>
            <person name="Kearney S.M."/>
            <person name="Perrotta A.R."/>
            <person name="Berdy B."/>
            <person name="Zhao S."/>
            <person name="Lieberman T.D."/>
            <person name="Swanson P.K."/>
            <person name="Smith M."/>
            <person name="Roesemann S."/>
            <person name="Alexander J.E."/>
            <person name="Rich S.A."/>
            <person name="Livny J."/>
            <person name="Vlamakis H."/>
            <person name="Clish C."/>
            <person name="Bullock K."/>
            <person name="Deik A."/>
            <person name="Scott J."/>
            <person name="Pierce K.A."/>
            <person name="Xavier R.J."/>
            <person name="Alm E.J."/>
        </authorList>
    </citation>
    <scope>NUCLEOTIDE SEQUENCE [LARGE SCALE GENOMIC DNA]</scope>
    <source>
        <strain evidence="2 9">BIOML-A1</strain>
    </source>
</reference>
<dbReference type="EMBL" id="VVZX01000005">
    <property type="protein sequence ID" value="KAA5275571.1"/>
    <property type="molecule type" value="Genomic_DNA"/>
</dbReference>
<protein>
    <recommendedName>
        <fullName evidence="11">Lipoprotein</fullName>
    </recommendedName>
</protein>
<dbReference type="Proteomes" id="UP000335496">
    <property type="component" value="Unassembled WGS sequence"/>
</dbReference>
<reference evidence="6 8" key="3">
    <citation type="journal article" date="2019" name="Science, e1252229">
        <title>Invertible promoters mediate bacterial phase variation, antibiotic resistance, and host adaptation in the gut.</title>
        <authorList>
            <person name="Jiang X."/>
            <person name="Hall A.B."/>
            <person name="Arthur T.D."/>
            <person name="Plichta D.R."/>
            <person name="Covington C.T."/>
            <person name="Poyet M."/>
            <person name="Crothers J."/>
            <person name="Moses P.L."/>
            <person name="Tolonen A.C."/>
            <person name="Vlamakis H."/>
            <person name="Alm E.J."/>
            <person name="Xavier R.J."/>
        </authorList>
    </citation>
    <scope>NUCLEOTIDE SEQUENCE [LARGE SCALE GENOMIC DNA]</scope>
    <source>
        <strain evidence="8">bj_0095</strain>
        <strain evidence="6">Bj_0095</strain>
    </source>
</reference>
<evidence type="ECO:0000313" key="6">
    <source>
        <dbReference type="EMBL" id="RYT77024.1"/>
    </source>
</evidence>
<evidence type="ECO:0000313" key="8">
    <source>
        <dbReference type="Proteomes" id="UP000291917"/>
    </source>
</evidence>
<keyword evidence="1" id="KW-0732">Signal</keyword>
<name>A0A415RWV3_9BACE</name>
<evidence type="ECO:0000313" key="3">
    <source>
        <dbReference type="EMBL" id="NME87682.1"/>
    </source>
</evidence>
<proteinExistence type="predicted"/>